<keyword evidence="2" id="KW-1185">Reference proteome</keyword>
<evidence type="ECO:0000313" key="2">
    <source>
        <dbReference type="Proteomes" id="UP000677436"/>
    </source>
</evidence>
<dbReference type="EMBL" id="AP024601">
    <property type="protein sequence ID" value="BCU80792.1"/>
    <property type="molecule type" value="Genomic_DNA"/>
</dbReference>
<dbReference type="Proteomes" id="UP000677436">
    <property type="component" value="Chromosome"/>
</dbReference>
<reference evidence="1" key="2">
    <citation type="journal article" date="2021" name="Microbiol. Resour. Announc.">
        <title>Complete Genome Sequence of Polycladomyces abyssicola JIR-001T, Isolated from Hemipelagic Sediment in Deep Seawater.</title>
        <authorList>
            <person name="Tsubouchi T."/>
            <person name="Kaneko Y."/>
        </authorList>
    </citation>
    <scope>NUCLEOTIDE SEQUENCE</scope>
    <source>
        <strain evidence="1">JIR-001</strain>
    </source>
</reference>
<name>A0A8D5ZME7_9BACL</name>
<dbReference type="KEGG" id="pabs:JIR001_05750"/>
<protein>
    <submittedName>
        <fullName evidence="1">Uncharacterized protein</fullName>
    </submittedName>
</protein>
<dbReference type="AlphaFoldDB" id="A0A8D5ZME7"/>
<gene>
    <name evidence="1" type="ORF">JIR001_05750</name>
</gene>
<proteinExistence type="predicted"/>
<sequence length="95" mass="10788">MLKKKDTPYLVGKRSKAWQKVIAYKDVEVVITGYRKGEFGWLIGIEDDSDIRPVGILELGVGPAERRALYDVSSLIKITDNEQFVYLEPRLMSAV</sequence>
<reference evidence="1" key="1">
    <citation type="journal article" date="2013" name="Int. J. Syst. Evol. Microbiol.">
        <title>Polycladomyces abyssicola gen. nov., sp. nov., a thermophilic filamentous bacterium isolated from hemipelagic sediment.</title>
        <authorList>
            <person name="Tsubouchi T."/>
            <person name="Shimane Y."/>
            <person name="Mori K."/>
            <person name="Usui K."/>
            <person name="Hiraki T."/>
            <person name="Tame A."/>
            <person name="Uematsu K."/>
            <person name="Maruyama T."/>
            <person name="Hatada Y."/>
        </authorList>
    </citation>
    <scope>NUCLEOTIDE SEQUENCE</scope>
    <source>
        <strain evidence="1">JIR-001</strain>
    </source>
</reference>
<accession>A0A8D5ZME7</accession>
<evidence type="ECO:0000313" key="1">
    <source>
        <dbReference type="EMBL" id="BCU80792.1"/>
    </source>
</evidence>
<dbReference type="RefSeq" id="WP_212774113.1">
    <property type="nucleotide sequence ID" value="NZ_AP024601.1"/>
</dbReference>
<organism evidence="1 2">
    <name type="scientific">Polycladomyces abyssicola</name>
    <dbReference type="NCBI Taxonomy" id="1125966"/>
    <lineage>
        <taxon>Bacteria</taxon>
        <taxon>Bacillati</taxon>
        <taxon>Bacillota</taxon>
        <taxon>Bacilli</taxon>
        <taxon>Bacillales</taxon>
        <taxon>Thermoactinomycetaceae</taxon>
        <taxon>Polycladomyces</taxon>
    </lineage>
</organism>